<dbReference type="RefSeq" id="WP_032579724.1">
    <property type="nucleotide sequence ID" value="NZ_LIDT01000022.1"/>
</dbReference>
<dbReference type="AlphaFoldDB" id="A0A853PXF0"/>
<sequence length="59" mass="7229">MKIENWAEDNRKELLRVLAELDKAIDEKNSEFIRERNIRNKLVIQKEKDIFTDKRDIAW</sequence>
<gene>
    <name evidence="1" type="ORF">AC094_18130</name>
</gene>
<reference evidence="1 2" key="1">
    <citation type="journal article" date="2016" name="PLoS ONE">
        <title>Genomic Diversity of Enterotoxigenic Strains of Bacteroides fragilis.</title>
        <authorList>
            <person name="Pierce J.V."/>
            <person name="Bernstein H.D."/>
        </authorList>
    </citation>
    <scope>NUCLEOTIDE SEQUENCE [LARGE SCALE GENOMIC DNA]</scope>
    <source>
        <strain evidence="1 2">20793-3</strain>
    </source>
</reference>
<organism evidence="1 2">
    <name type="scientific">Bacteroides fragilis</name>
    <dbReference type="NCBI Taxonomy" id="817"/>
    <lineage>
        <taxon>Bacteria</taxon>
        <taxon>Pseudomonadati</taxon>
        <taxon>Bacteroidota</taxon>
        <taxon>Bacteroidia</taxon>
        <taxon>Bacteroidales</taxon>
        <taxon>Bacteroidaceae</taxon>
        <taxon>Bacteroides</taxon>
    </lineage>
</organism>
<dbReference type="Proteomes" id="UP000093197">
    <property type="component" value="Unassembled WGS sequence"/>
</dbReference>
<dbReference type="EMBL" id="LIDT01000022">
    <property type="protein sequence ID" value="OCR32189.1"/>
    <property type="molecule type" value="Genomic_DNA"/>
</dbReference>
<name>A0A853PXF0_BACFG</name>
<accession>A0A853PXF0</accession>
<evidence type="ECO:0000313" key="1">
    <source>
        <dbReference type="EMBL" id="OCR32189.1"/>
    </source>
</evidence>
<protein>
    <submittedName>
        <fullName evidence="1">Uncharacterized protein</fullName>
    </submittedName>
</protein>
<evidence type="ECO:0000313" key="2">
    <source>
        <dbReference type="Proteomes" id="UP000093197"/>
    </source>
</evidence>
<comment type="caution">
    <text evidence="1">The sequence shown here is derived from an EMBL/GenBank/DDBJ whole genome shotgun (WGS) entry which is preliminary data.</text>
</comment>
<proteinExistence type="predicted"/>